<dbReference type="Gene3D" id="1.10.357.10">
    <property type="entry name" value="Tetracycline Repressor, domain 2"/>
    <property type="match status" value="1"/>
</dbReference>
<reference evidence="6 7" key="1">
    <citation type="submission" date="2020-07" db="EMBL/GenBank/DDBJ databases">
        <title>Sequencing the genomes of 1000 actinobacteria strains.</title>
        <authorList>
            <person name="Klenk H.-P."/>
        </authorList>
    </citation>
    <scope>NUCLEOTIDE SEQUENCE [LARGE SCALE GENOMIC DNA]</scope>
    <source>
        <strain evidence="6 7">DSM 15165</strain>
    </source>
</reference>
<dbReference type="GO" id="GO:0000976">
    <property type="term" value="F:transcription cis-regulatory region binding"/>
    <property type="evidence" value="ECO:0007669"/>
    <property type="project" value="TreeGrafter"/>
</dbReference>
<keyword evidence="1" id="KW-0805">Transcription regulation</keyword>
<proteinExistence type="predicted"/>
<name>A0A853CWX2_9MICO</name>
<evidence type="ECO:0000313" key="7">
    <source>
        <dbReference type="Proteomes" id="UP000578352"/>
    </source>
</evidence>
<evidence type="ECO:0000256" key="3">
    <source>
        <dbReference type="ARBA" id="ARBA00023163"/>
    </source>
</evidence>
<dbReference type="EMBL" id="JACCFL010000001">
    <property type="protein sequence ID" value="NYJ23310.1"/>
    <property type="molecule type" value="Genomic_DNA"/>
</dbReference>
<evidence type="ECO:0000259" key="5">
    <source>
        <dbReference type="PROSITE" id="PS50977"/>
    </source>
</evidence>
<evidence type="ECO:0000256" key="4">
    <source>
        <dbReference type="PROSITE-ProRule" id="PRU00335"/>
    </source>
</evidence>
<dbReference type="PRINTS" id="PR00455">
    <property type="entry name" value="HTHTETR"/>
</dbReference>
<dbReference type="GO" id="GO:0003700">
    <property type="term" value="F:DNA-binding transcription factor activity"/>
    <property type="evidence" value="ECO:0007669"/>
    <property type="project" value="TreeGrafter"/>
</dbReference>
<sequence>MADQPPEARTRILDAAETLFAERGFDATPTSAIAAAAAVPKGLLFYYFPSKKDILGALVGERLGPGTIDPEPLIEPGNPVRSLLNLSQKLFRVQADSDVLRVIVWREQHSHPEVRANLAAHRRALHATIEKVLAGSLRIPIGNRRLRAAALAWGAIVTTPPLRDEAAGAGIGAEVDGDASGAAEVAREDLAALAELLCAGLQHGTEGPGAGRS</sequence>
<comment type="caution">
    <text evidence="6">The sequence shown here is derived from an EMBL/GenBank/DDBJ whole genome shotgun (WGS) entry which is preliminary data.</text>
</comment>
<keyword evidence="2 4" id="KW-0238">DNA-binding</keyword>
<dbReference type="InterPro" id="IPR009057">
    <property type="entry name" value="Homeodomain-like_sf"/>
</dbReference>
<keyword evidence="3" id="KW-0804">Transcription</keyword>
<dbReference type="PANTHER" id="PTHR30055:SF234">
    <property type="entry name" value="HTH-TYPE TRANSCRIPTIONAL REGULATOR BETI"/>
    <property type="match status" value="1"/>
</dbReference>
<evidence type="ECO:0000256" key="1">
    <source>
        <dbReference type="ARBA" id="ARBA00023015"/>
    </source>
</evidence>
<feature type="DNA-binding region" description="H-T-H motif" evidence="4">
    <location>
        <begin position="29"/>
        <end position="48"/>
    </location>
</feature>
<protein>
    <submittedName>
        <fullName evidence="6">AcrR family transcriptional regulator</fullName>
    </submittedName>
</protein>
<dbReference type="PROSITE" id="PS50977">
    <property type="entry name" value="HTH_TETR_2"/>
    <property type="match status" value="1"/>
</dbReference>
<feature type="domain" description="HTH tetR-type" evidence="5">
    <location>
        <begin position="6"/>
        <end position="66"/>
    </location>
</feature>
<evidence type="ECO:0000256" key="2">
    <source>
        <dbReference type="ARBA" id="ARBA00023125"/>
    </source>
</evidence>
<dbReference type="SUPFAM" id="SSF46689">
    <property type="entry name" value="Homeodomain-like"/>
    <property type="match status" value="1"/>
</dbReference>
<evidence type="ECO:0000313" key="6">
    <source>
        <dbReference type="EMBL" id="NYJ23310.1"/>
    </source>
</evidence>
<dbReference type="Pfam" id="PF00440">
    <property type="entry name" value="TetR_N"/>
    <property type="match status" value="1"/>
</dbReference>
<dbReference type="AlphaFoldDB" id="A0A853CWX2"/>
<accession>A0A853CWX2</accession>
<dbReference type="Proteomes" id="UP000578352">
    <property type="component" value="Unassembled WGS sequence"/>
</dbReference>
<gene>
    <name evidence="6" type="ORF">HNR13_001597</name>
</gene>
<dbReference type="InterPro" id="IPR001647">
    <property type="entry name" value="HTH_TetR"/>
</dbReference>
<dbReference type="RefSeq" id="WP_179605247.1">
    <property type="nucleotide sequence ID" value="NZ_BAABEH010000001.1"/>
</dbReference>
<dbReference type="PANTHER" id="PTHR30055">
    <property type="entry name" value="HTH-TYPE TRANSCRIPTIONAL REGULATOR RUTR"/>
    <property type="match status" value="1"/>
</dbReference>
<dbReference type="InterPro" id="IPR050109">
    <property type="entry name" value="HTH-type_TetR-like_transc_reg"/>
</dbReference>
<organism evidence="6 7">
    <name type="scientific">Leifsonia shinshuensis</name>
    <dbReference type="NCBI Taxonomy" id="150026"/>
    <lineage>
        <taxon>Bacteria</taxon>
        <taxon>Bacillati</taxon>
        <taxon>Actinomycetota</taxon>
        <taxon>Actinomycetes</taxon>
        <taxon>Micrococcales</taxon>
        <taxon>Microbacteriaceae</taxon>
        <taxon>Leifsonia</taxon>
    </lineage>
</organism>